<sequence>METLSGISLPPAPFFSARQPFFLEYKYAAIPPPNPSTP</sequence>
<protein>
    <submittedName>
        <fullName evidence="1">Uncharacterized protein</fullName>
    </submittedName>
</protein>
<dbReference type="EMBL" id="GBXM01062366">
    <property type="protein sequence ID" value="JAH46211.1"/>
    <property type="molecule type" value="Transcribed_RNA"/>
</dbReference>
<name>A0A0E9SY27_ANGAN</name>
<evidence type="ECO:0000313" key="1">
    <source>
        <dbReference type="EMBL" id="JAH46211.1"/>
    </source>
</evidence>
<dbReference type="AlphaFoldDB" id="A0A0E9SY27"/>
<reference evidence="1" key="1">
    <citation type="submission" date="2014-11" db="EMBL/GenBank/DDBJ databases">
        <authorList>
            <person name="Amaro Gonzalez C."/>
        </authorList>
    </citation>
    <scope>NUCLEOTIDE SEQUENCE</scope>
</reference>
<proteinExistence type="predicted"/>
<accession>A0A0E9SY27</accession>
<reference evidence="1" key="2">
    <citation type="journal article" date="2015" name="Fish Shellfish Immunol.">
        <title>Early steps in the European eel (Anguilla anguilla)-Vibrio vulnificus interaction in the gills: Role of the RtxA13 toxin.</title>
        <authorList>
            <person name="Callol A."/>
            <person name="Pajuelo D."/>
            <person name="Ebbesson L."/>
            <person name="Teles M."/>
            <person name="MacKenzie S."/>
            <person name="Amaro C."/>
        </authorList>
    </citation>
    <scope>NUCLEOTIDE SEQUENCE</scope>
</reference>
<organism evidence="1">
    <name type="scientific">Anguilla anguilla</name>
    <name type="common">European freshwater eel</name>
    <name type="synonym">Muraena anguilla</name>
    <dbReference type="NCBI Taxonomy" id="7936"/>
    <lineage>
        <taxon>Eukaryota</taxon>
        <taxon>Metazoa</taxon>
        <taxon>Chordata</taxon>
        <taxon>Craniata</taxon>
        <taxon>Vertebrata</taxon>
        <taxon>Euteleostomi</taxon>
        <taxon>Actinopterygii</taxon>
        <taxon>Neopterygii</taxon>
        <taxon>Teleostei</taxon>
        <taxon>Anguilliformes</taxon>
        <taxon>Anguillidae</taxon>
        <taxon>Anguilla</taxon>
    </lineage>
</organism>